<dbReference type="Pfam" id="PF00067">
    <property type="entry name" value="p450"/>
    <property type="match status" value="2"/>
</dbReference>
<evidence type="ECO:0000256" key="3">
    <source>
        <dbReference type="ARBA" id="ARBA00010617"/>
    </source>
</evidence>
<dbReference type="Gene3D" id="1.10.630.10">
    <property type="entry name" value="Cytochrome P450"/>
    <property type="match status" value="1"/>
</dbReference>
<dbReference type="PRINTS" id="PR00463">
    <property type="entry name" value="EP450I"/>
</dbReference>
<evidence type="ECO:0000313" key="11">
    <source>
        <dbReference type="EMBL" id="KIO21433.1"/>
    </source>
</evidence>
<accession>A0A0C3KJ05</accession>
<dbReference type="PANTHER" id="PTHR24305">
    <property type="entry name" value="CYTOCHROME P450"/>
    <property type="match status" value="1"/>
</dbReference>
<comment type="similarity">
    <text evidence="3 10">Belongs to the cytochrome P450 family.</text>
</comment>
<keyword evidence="12" id="KW-1185">Reference proteome</keyword>
<dbReference type="GO" id="GO:0016705">
    <property type="term" value="F:oxidoreductase activity, acting on paired donors, with incorporation or reduction of molecular oxygen"/>
    <property type="evidence" value="ECO:0007669"/>
    <property type="project" value="InterPro"/>
</dbReference>
<keyword evidence="7 9" id="KW-0408">Iron</keyword>
<organism evidence="11 12">
    <name type="scientific">Tulasnella calospora MUT 4182</name>
    <dbReference type="NCBI Taxonomy" id="1051891"/>
    <lineage>
        <taxon>Eukaryota</taxon>
        <taxon>Fungi</taxon>
        <taxon>Dikarya</taxon>
        <taxon>Basidiomycota</taxon>
        <taxon>Agaricomycotina</taxon>
        <taxon>Agaricomycetes</taxon>
        <taxon>Cantharellales</taxon>
        <taxon>Tulasnellaceae</taxon>
        <taxon>Tulasnella</taxon>
    </lineage>
</organism>
<keyword evidence="5 9" id="KW-0479">Metal-binding</keyword>
<dbReference type="GO" id="GO:0004497">
    <property type="term" value="F:monooxygenase activity"/>
    <property type="evidence" value="ECO:0007669"/>
    <property type="project" value="UniProtKB-KW"/>
</dbReference>
<feature type="binding site" description="axial binding residue" evidence="9">
    <location>
        <position position="523"/>
    </location>
    <ligand>
        <name>heme</name>
        <dbReference type="ChEBI" id="CHEBI:30413"/>
    </ligand>
    <ligandPart>
        <name>Fe</name>
        <dbReference type="ChEBI" id="CHEBI:18248"/>
    </ligandPart>
</feature>
<evidence type="ECO:0000256" key="7">
    <source>
        <dbReference type="ARBA" id="ARBA00023004"/>
    </source>
</evidence>
<dbReference type="OrthoDB" id="1470350at2759"/>
<keyword evidence="6 10" id="KW-0560">Oxidoreductase</keyword>
<reference evidence="11 12" key="1">
    <citation type="submission" date="2014-04" db="EMBL/GenBank/DDBJ databases">
        <authorList>
            <consortium name="DOE Joint Genome Institute"/>
            <person name="Kuo A."/>
            <person name="Girlanda M."/>
            <person name="Perotto S."/>
            <person name="Kohler A."/>
            <person name="Nagy L.G."/>
            <person name="Floudas D."/>
            <person name="Copeland A."/>
            <person name="Barry K.W."/>
            <person name="Cichocki N."/>
            <person name="Veneault-Fourrey C."/>
            <person name="LaButti K."/>
            <person name="Lindquist E.A."/>
            <person name="Lipzen A."/>
            <person name="Lundell T."/>
            <person name="Morin E."/>
            <person name="Murat C."/>
            <person name="Sun H."/>
            <person name="Tunlid A."/>
            <person name="Henrissat B."/>
            <person name="Grigoriev I.V."/>
            <person name="Hibbett D.S."/>
            <person name="Martin F."/>
            <person name="Nordberg H.P."/>
            <person name="Cantor M.N."/>
            <person name="Hua S.X."/>
        </authorList>
    </citation>
    <scope>NUCLEOTIDE SEQUENCE [LARGE SCALE GENOMIC DNA]</scope>
    <source>
        <strain evidence="11 12">MUT 4182</strain>
    </source>
</reference>
<gene>
    <name evidence="11" type="ORF">M407DRAFT_28954</name>
</gene>
<dbReference type="Proteomes" id="UP000054248">
    <property type="component" value="Unassembled WGS sequence"/>
</dbReference>
<evidence type="ECO:0000256" key="9">
    <source>
        <dbReference type="PIRSR" id="PIRSR602401-1"/>
    </source>
</evidence>
<dbReference type="HOGENOM" id="CLU_025001_1_0_1"/>
<evidence type="ECO:0000313" key="12">
    <source>
        <dbReference type="Proteomes" id="UP000054248"/>
    </source>
</evidence>
<reference evidence="12" key="2">
    <citation type="submission" date="2015-01" db="EMBL/GenBank/DDBJ databases">
        <title>Evolutionary Origins and Diversification of the Mycorrhizal Mutualists.</title>
        <authorList>
            <consortium name="DOE Joint Genome Institute"/>
            <consortium name="Mycorrhizal Genomics Consortium"/>
            <person name="Kohler A."/>
            <person name="Kuo A."/>
            <person name="Nagy L.G."/>
            <person name="Floudas D."/>
            <person name="Copeland A."/>
            <person name="Barry K.W."/>
            <person name="Cichocki N."/>
            <person name="Veneault-Fourrey C."/>
            <person name="LaButti K."/>
            <person name="Lindquist E.A."/>
            <person name="Lipzen A."/>
            <person name="Lundell T."/>
            <person name="Morin E."/>
            <person name="Murat C."/>
            <person name="Riley R."/>
            <person name="Ohm R."/>
            <person name="Sun H."/>
            <person name="Tunlid A."/>
            <person name="Henrissat B."/>
            <person name="Grigoriev I.V."/>
            <person name="Hibbett D.S."/>
            <person name="Martin F."/>
        </authorList>
    </citation>
    <scope>NUCLEOTIDE SEQUENCE [LARGE SCALE GENOMIC DNA]</scope>
    <source>
        <strain evidence="12">MUT 4182</strain>
    </source>
</reference>
<evidence type="ECO:0000256" key="2">
    <source>
        <dbReference type="ARBA" id="ARBA00005179"/>
    </source>
</evidence>
<dbReference type="SUPFAM" id="SSF48264">
    <property type="entry name" value="Cytochrome P450"/>
    <property type="match status" value="1"/>
</dbReference>
<dbReference type="GO" id="GO:0020037">
    <property type="term" value="F:heme binding"/>
    <property type="evidence" value="ECO:0007669"/>
    <property type="project" value="InterPro"/>
</dbReference>
<evidence type="ECO:0000256" key="8">
    <source>
        <dbReference type="ARBA" id="ARBA00023033"/>
    </source>
</evidence>
<dbReference type="PANTHER" id="PTHR24305:SF166">
    <property type="entry name" value="CYTOCHROME P450 12A4, MITOCHONDRIAL-RELATED"/>
    <property type="match status" value="1"/>
</dbReference>
<comment type="pathway">
    <text evidence="2">Secondary metabolite biosynthesis.</text>
</comment>
<evidence type="ECO:0008006" key="13">
    <source>
        <dbReference type="Google" id="ProtNLM"/>
    </source>
</evidence>
<evidence type="ECO:0000256" key="10">
    <source>
        <dbReference type="RuleBase" id="RU000461"/>
    </source>
</evidence>
<dbReference type="InterPro" id="IPR036396">
    <property type="entry name" value="Cyt_P450_sf"/>
</dbReference>
<dbReference type="InterPro" id="IPR017972">
    <property type="entry name" value="Cyt_P450_CS"/>
</dbReference>
<dbReference type="InterPro" id="IPR001128">
    <property type="entry name" value="Cyt_P450"/>
</dbReference>
<keyword evidence="8 10" id="KW-0503">Monooxygenase</keyword>
<dbReference type="PRINTS" id="PR00385">
    <property type="entry name" value="P450"/>
</dbReference>
<protein>
    <recommendedName>
        <fullName evidence="13">Cytochrome P450</fullName>
    </recommendedName>
</protein>
<dbReference type="InterPro" id="IPR002401">
    <property type="entry name" value="Cyt_P450_E_grp-I"/>
</dbReference>
<evidence type="ECO:0000256" key="4">
    <source>
        <dbReference type="ARBA" id="ARBA00022617"/>
    </source>
</evidence>
<name>A0A0C3KJ05_9AGAM</name>
<dbReference type="AlphaFoldDB" id="A0A0C3KJ05"/>
<dbReference type="PROSITE" id="PS00086">
    <property type="entry name" value="CYTOCHROME_P450"/>
    <property type="match status" value="1"/>
</dbReference>
<comment type="cofactor">
    <cofactor evidence="1 9">
        <name>heme</name>
        <dbReference type="ChEBI" id="CHEBI:30413"/>
    </cofactor>
</comment>
<dbReference type="EMBL" id="KN823138">
    <property type="protein sequence ID" value="KIO21433.1"/>
    <property type="molecule type" value="Genomic_DNA"/>
</dbReference>
<dbReference type="STRING" id="1051891.A0A0C3KJ05"/>
<sequence>MSPLPYLIGAVCGLPFAYLALAKWIRPKPLPGIPHFPVTSFWGDIPRMARDMRTEGTIFDGKGFLAEAFQSAAPIWQMFVGPSTKMVVVADAQEMEDFLNRATRSRAVDQSEIMLTASSGTIPYGMVSLKSSTSSDLAAQQPATLMPPVALDDMWRKHRRITNPLMTSKYLKSMTPAIANNARSLIRKVKSKGATCFSCEDDFHYIAIDAITSITLGESVGAVAHARSLIDASDPDVDDFGGIKFQLASLPVYTSVRYLIQCIGDATSMPPAIFYIVQQVLRWTPKFNAHHKFVVNHIFDQVSKVRQAVKEARDLGEEYQGNCLIGMIAEREGLAEQESLSDWELRDEVLTYIFELFSVKYLTENPQVQHLLHSELLSALEDVPQDRPLTFDDMMSTDKTPYLEAVVAEILRCGKVAPAASKQATSPIEILGRTVPAGTDILWCTHIACDNATIFNESKLRTLDEARSETSRKNGLGGRSLWSIPTDKFEPDRWIKMDENTGKKSFDPRAGYSFPFGVGLRSCAGKHLATLELKIYIATLSLSFFLAEVPKELSSHRARIEVTRFPVQAYVAHRPWT</sequence>
<dbReference type="GO" id="GO:0005506">
    <property type="term" value="F:iron ion binding"/>
    <property type="evidence" value="ECO:0007669"/>
    <property type="project" value="InterPro"/>
</dbReference>
<dbReference type="InterPro" id="IPR050121">
    <property type="entry name" value="Cytochrome_P450_monoxygenase"/>
</dbReference>
<keyword evidence="4 9" id="KW-0349">Heme</keyword>
<evidence type="ECO:0000256" key="6">
    <source>
        <dbReference type="ARBA" id="ARBA00023002"/>
    </source>
</evidence>
<evidence type="ECO:0000256" key="5">
    <source>
        <dbReference type="ARBA" id="ARBA00022723"/>
    </source>
</evidence>
<proteinExistence type="inferred from homology"/>
<evidence type="ECO:0000256" key="1">
    <source>
        <dbReference type="ARBA" id="ARBA00001971"/>
    </source>
</evidence>